<gene>
    <name evidence="1" type="ORF">IPP15_00270</name>
</gene>
<protein>
    <submittedName>
        <fullName evidence="1">Uncharacterized protein</fullName>
    </submittedName>
</protein>
<evidence type="ECO:0000313" key="2">
    <source>
        <dbReference type="Proteomes" id="UP000808337"/>
    </source>
</evidence>
<proteinExistence type="predicted"/>
<dbReference type="SUPFAM" id="SSF110296">
    <property type="entry name" value="Oligoxyloglucan reducing end-specific cellobiohydrolase"/>
    <property type="match status" value="1"/>
</dbReference>
<organism evidence="1 2">
    <name type="scientific">Candidatus Opimibacter skivensis</name>
    <dbReference type="NCBI Taxonomy" id="2982028"/>
    <lineage>
        <taxon>Bacteria</taxon>
        <taxon>Pseudomonadati</taxon>
        <taxon>Bacteroidota</taxon>
        <taxon>Saprospiria</taxon>
        <taxon>Saprospirales</taxon>
        <taxon>Saprospiraceae</taxon>
        <taxon>Candidatus Opimibacter</taxon>
    </lineage>
</organism>
<dbReference type="Proteomes" id="UP000808337">
    <property type="component" value="Unassembled WGS sequence"/>
</dbReference>
<sequence length="166" mass="18699">MIIKEHGKLLFDIYRSVDYGQTFSLVNPIAFQGFGKVEKILPSPIDSNTLYVSHNQFLFTGGYVSHTADDCHTFELIFQSDDGIADMILLPDGTLEIGTKHSVWRSVTGDQAHLWRQRELTQQDMIHTLPTVHHNLTFSIVRLIIMAVITTIKVSTPVRHGPTSLP</sequence>
<accession>A0A9D7SSA7</accession>
<dbReference type="AlphaFoldDB" id="A0A9D7SSA7"/>
<evidence type="ECO:0000313" key="1">
    <source>
        <dbReference type="EMBL" id="MBK9980855.1"/>
    </source>
</evidence>
<name>A0A9D7SSA7_9BACT</name>
<reference evidence="1 2" key="1">
    <citation type="submission" date="2020-10" db="EMBL/GenBank/DDBJ databases">
        <title>Connecting structure to function with the recovery of over 1000 high-quality activated sludge metagenome-assembled genomes encoding full-length rRNA genes using long-read sequencing.</title>
        <authorList>
            <person name="Singleton C.M."/>
            <person name="Petriglieri F."/>
            <person name="Kristensen J.M."/>
            <person name="Kirkegaard R.H."/>
            <person name="Michaelsen T.Y."/>
            <person name="Andersen M.H."/>
            <person name="Karst S.M."/>
            <person name="Dueholm M.S."/>
            <person name="Nielsen P.H."/>
            <person name="Albertsen M."/>
        </authorList>
    </citation>
    <scope>NUCLEOTIDE SEQUENCE [LARGE SCALE GENOMIC DNA]</scope>
    <source>
        <strain evidence="1">Ribe_18-Q3-R11-54_MAXAC.273</strain>
    </source>
</reference>
<dbReference type="EMBL" id="JADKGY010000001">
    <property type="protein sequence ID" value="MBK9980855.1"/>
    <property type="molecule type" value="Genomic_DNA"/>
</dbReference>
<comment type="caution">
    <text evidence="1">The sequence shown here is derived from an EMBL/GenBank/DDBJ whole genome shotgun (WGS) entry which is preliminary data.</text>
</comment>